<gene>
    <name evidence="2" type="ORF">COCVIDRAFT_21370</name>
</gene>
<dbReference type="RefSeq" id="XP_014550042.1">
    <property type="nucleotide sequence ID" value="XM_014694556.1"/>
</dbReference>
<protein>
    <submittedName>
        <fullName evidence="2">Uncharacterized protein</fullName>
    </submittedName>
</protein>
<dbReference type="HOGENOM" id="CLU_1304664_0_0_1"/>
<reference evidence="2 3" key="1">
    <citation type="journal article" date="2013" name="PLoS Genet.">
        <title>Comparative genome structure, secondary metabolite, and effector coding capacity across Cochliobolus pathogens.</title>
        <authorList>
            <person name="Condon B.J."/>
            <person name="Leng Y."/>
            <person name="Wu D."/>
            <person name="Bushley K.E."/>
            <person name="Ohm R.A."/>
            <person name="Otillar R."/>
            <person name="Martin J."/>
            <person name="Schackwitz W."/>
            <person name="Grimwood J."/>
            <person name="MohdZainudin N."/>
            <person name="Xue C."/>
            <person name="Wang R."/>
            <person name="Manning V.A."/>
            <person name="Dhillon B."/>
            <person name="Tu Z.J."/>
            <person name="Steffenson B.J."/>
            <person name="Salamov A."/>
            <person name="Sun H."/>
            <person name="Lowry S."/>
            <person name="LaButti K."/>
            <person name="Han J."/>
            <person name="Copeland A."/>
            <person name="Lindquist E."/>
            <person name="Barry K."/>
            <person name="Schmutz J."/>
            <person name="Baker S.E."/>
            <person name="Ciuffetti L.M."/>
            <person name="Grigoriev I.V."/>
            <person name="Zhong S."/>
            <person name="Turgeon B.G."/>
        </authorList>
    </citation>
    <scope>NUCLEOTIDE SEQUENCE [LARGE SCALE GENOMIC DNA]</scope>
    <source>
        <strain evidence="2 3">FI3</strain>
    </source>
</reference>
<feature type="compositionally biased region" description="Basic residues" evidence="1">
    <location>
        <begin position="177"/>
        <end position="188"/>
    </location>
</feature>
<keyword evidence="3" id="KW-1185">Reference proteome</keyword>
<name>W7DQD0_BIPV3</name>
<evidence type="ECO:0000256" key="1">
    <source>
        <dbReference type="SAM" id="MobiDB-lite"/>
    </source>
</evidence>
<feature type="compositionally biased region" description="Basic residues" evidence="1">
    <location>
        <begin position="202"/>
        <end position="211"/>
    </location>
</feature>
<sequence length="211" mass="23979">MNILSQKDVTCTQTLASDGDHKLKLSDISHSDLEPEVIQKILIALLREAKKQSGAVVPDREKTIVSCKGVVYGIVWEPFTGGVFDRARPKSALDATLYRCLLSMKHSTIYRRTRISRSTEEPLVSQSSFSRQDIASSYEALAGESLRDIIQGIRRIRIQNFLVEETEFDNAEEKRLRKEKQRNAKRKRTNNDGAAGEDQQKKRTKRKKTDG</sequence>
<dbReference type="GeneID" id="26252698"/>
<dbReference type="AlphaFoldDB" id="W7DQD0"/>
<dbReference type="Proteomes" id="UP000054337">
    <property type="component" value="Unassembled WGS sequence"/>
</dbReference>
<organism evidence="2 3">
    <name type="scientific">Bipolaris victoriae (strain FI3)</name>
    <name type="common">Victoria blight of oats agent</name>
    <name type="synonym">Cochliobolus victoriae</name>
    <dbReference type="NCBI Taxonomy" id="930091"/>
    <lineage>
        <taxon>Eukaryota</taxon>
        <taxon>Fungi</taxon>
        <taxon>Dikarya</taxon>
        <taxon>Ascomycota</taxon>
        <taxon>Pezizomycotina</taxon>
        <taxon>Dothideomycetes</taxon>
        <taxon>Pleosporomycetidae</taxon>
        <taxon>Pleosporales</taxon>
        <taxon>Pleosporineae</taxon>
        <taxon>Pleosporaceae</taxon>
        <taxon>Bipolaris</taxon>
    </lineage>
</organism>
<evidence type="ECO:0000313" key="3">
    <source>
        <dbReference type="Proteomes" id="UP000054337"/>
    </source>
</evidence>
<evidence type="ECO:0000313" key="2">
    <source>
        <dbReference type="EMBL" id="EUN20468.1"/>
    </source>
</evidence>
<feature type="region of interest" description="Disordered" evidence="1">
    <location>
        <begin position="169"/>
        <end position="211"/>
    </location>
</feature>
<accession>W7DQD0</accession>
<proteinExistence type="predicted"/>
<dbReference type="EMBL" id="KI969004">
    <property type="protein sequence ID" value="EUN20468.1"/>
    <property type="molecule type" value="Genomic_DNA"/>
</dbReference>